<comment type="caution">
    <text evidence="1">The sequence shown here is derived from an EMBL/GenBank/DDBJ whole genome shotgun (WGS) entry which is preliminary data.</text>
</comment>
<reference evidence="1 2" key="1">
    <citation type="submission" date="2021-06" db="EMBL/GenBank/DDBJ databases">
        <authorList>
            <person name="Kallberg Y."/>
            <person name="Tangrot J."/>
            <person name="Rosling A."/>
        </authorList>
    </citation>
    <scope>NUCLEOTIDE SEQUENCE [LARGE SCALE GENOMIC DNA]</scope>
    <source>
        <strain evidence="1 2">120-4 pot B 10/14</strain>
    </source>
</reference>
<evidence type="ECO:0000313" key="2">
    <source>
        <dbReference type="Proteomes" id="UP000789901"/>
    </source>
</evidence>
<name>A0ABN7XRI1_GIGMA</name>
<organism evidence="1 2">
    <name type="scientific">Gigaspora margarita</name>
    <dbReference type="NCBI Taxonomy" id="4874"/>
    <lineage>
        <taxon>Eukaryota</taxon>
        <taxon>Fungi</taxon>
        <taxon>Fungi incertae sedis</taxon>
        <taxon>Mucoromycota</taxon>
        <taxon>Glomeromycotina</taxon>
        <taxon>Glomeromycetes</taxon>
        <taxon>Diversisporales</taxon>
        <taxon>Gigasporaceae</taxon>
        <taxon>Gigaspora</taxon>
    </lineage>
</organism>
<dbReference type="Proteomes" id="UP000789901">
    <property type="component" value="Unassembled WGS sequence"/>
</dbReference>
<sequence>FTPEEIEVFKDEIIKELFTKNPDQLKYYRFYLSCNYCLYEQAQEYSQKLEELRD</sequence>
<dbReference type="EMBL" id="CAJVQB010169654">
    <property type="protein sequence ID" value="CAG8857335.1"/>
    <property type="molecule type" value="Genomic_DNA"/>
</dbReference>
<keyword evidence="2" id="KW-1185">Reference proteome</keyword>
<accession>A0ABN7XRI1</accession>
<feature type="non-terminal residue" evidence="1">
    <location>
        <position position="1"/>
    </location>
</feature>
<evidence type="ECO:0000313" key="1">
    <source>
        <dbReference type="EMBL" id="CAG8857335.1"/>
    </source>
</evidence>
<gene>
    <name evidence="1" type="ORF">GMARGA_LOCUS46156</name>
</gene>
<proteinExistence type="predicted"/>
<feature type="non-terminal residue" evidence="1">
    <location>
        <position position="54"/>
    </location>
</feature>
<protein>
    <submittedName>
        <fullName evidence="1">22897_t:CDS:1</fullName>
    </submittedName>
</protein>